<name>A0A9X3TN89_9BACL</name>
<evidence type="ECO:0000313" key="5">
    <source>
        <dbReference type="EMBL" id="MDA5107601.1"/>
    </source>
</evidence>
<keyword evidence="3" id="KW-0804">Transcription</keyword>
<dbReference type="Gene3D" id="1.10.10.10">
    <property type="entry name" value="Winged helix-like DNA-binding domain superfamily/Winged helix DNA-binding domain"/>
    <property type="match status" value="1"/>
</dbReference>
<gene>
    <name evidence="5" type="ORF">O3V59_04445</name>
</gene>
<dbReference type="CDD" id="cd07377">
    <property type="entry name" value="WHTH_GntR"/>
    <property type="match status" value="1"/>
</dbReference>
<dbReference type="PANTHER" id="PTHR43537:SF5">
    <property type="entry name" value="UXU OPERON TRANSCRIPTIONAL REGULATOR"/>
    <property type="match status" value="1"/>
</dbReference>
<dbReference type="InterPro" id="IPR011711">
    <property type="entry name" value="GntR_C"/>
</dbReference>
<feature type="domain" description="HTH gntR-type" evidence="4">
    <location>
        <begin position="9"/>
        <end position="76"/>
    </location>
</feature>
<accession>A0A9X3TN89</accession>
<dbReference type="SUPFAM" id="SSF46785">
    <property type="entry name" value="Winged helix' DNA-binding domain"/>
    <property type="match status" value="1"/>
</dbReference>
<dbReference type="InterPro" id="IPR008920">
    <property type="entry name" value="TF_FadR/GntR_C"/>
</dbReference>
<dbReference type="PROSITE" id="PS50949">
    <property type="entry name" value="HTH_GNTR"/>
    <property type="match status" value="1"/>
</dbReference>
<keyword evidence="2" id="KW-0238">DNA-binding</keyword>
<sequence length="213" mass="24857">MRSSFISYKSLKMQAYHVLKEAIISGTLTDHQMLTERTAMELFGISRTPFREAVQILEAEGWVYSLPYKGIYVSPVNLKDFEEVFELRLILETAIVRKVASRLDETGFAVLERMVESMQTDSAAQNDYDFTSLDFAFHRTLNNMADNRRLLAMTEQIYDVMRRIGMRVLRRPIARREEIIREHRKILDGLRNGTAEAAVIEHLERVKQLMKHE</sequence>
<dbReference type="RefSeq" id="WP_029098199.1">
    <property type="nucleotide sequence ID" value="NZ_JAPYYP010000003.1"/>
</dbReference>
<evidence type="ECO:0000313" key="6">
    <source>
        <dbReference type="Proteomes" id="UP001151071"/>
    </source>
</evidence>
<dbReference type="PANTHER" id="PTHR43537">
    <property type="entry name" value="TRANSCRIPTIONAL REGULATOR, GNTR FAMILY"/>
    <property type="match status" value="1"/>
</dbReference>
<dbReference type="Pfam" id="PF00392">
    <property type="entry name" value="GntR"/>
    <property type="match status" value="1"/>
</dbReference>
<dbReference type="GO" id="GO:0003677">
    <property type="term" value="F:DNA binding"/>
    <property type="evidence" value="ECO:0007669"/>
    <property type="project" value="UniProtKB-KW"/>
</dbReference>
<evidence type="ECO:0000256" key="3">
    <source>
        <dbReference type="ARBA" id="ARBA00023163"/>
    </source>
</evidence>
<evidence type="ECO:0000256" key="1">
    <source>
        <dbReference type="ARBA" id="ARBA00023015"/>
    </source>
</evidence>
<dbReference type="Pfam" id="PF07729">
    <property type="entry name" value="FCD"/>
    <property type="match status" value="1"/>
</dbReference>
<dbReference type="GO" id="GO:0003700">
    <property type="term" value="F:DNA-binding transcription factor activity"/>
    <property type="evidence" value="ECO:0007669"/>
    <property type="project" value="InterPro"/>
</dbReference>
<reference evidence="5" key="1">
    <citation type="submission" date="2022-12" db="EMBL/GenBank/DDBJ databases">
        <title>Draft genome sequence of the thermophilic strain Brevibacillus thermoruber HT42, isolated from Los Humeros, Puebla, Mexico, with biotechnological potential.</title>
        <authorList>
            <person name="Lara Sanchez J."/>
            <person name="Solis Palacios R."/>
            <person name="Bustos Baena A.S."/>
            <person name="Ruz Baez A.E."/>
            <person name="Espinosa Luna G."/>
            <person name="Oliart Ros R.M."/>
        </authorList>
    </citation>
    <scope>NUCLEOTIDE SEQUENCE</scope>
    <source>
        <strain evidence="5">HT42</strain>
    </source>
</reference>
<proteinExistence type="predicted"/>
<dbReference type="PRINTS" id="PR00035">
    <property type="entry name" value="HTHGNTR"/>
</dbReference>
<evidence type="ECO:0000256" key="2">
    <source>
        <dbReference type="ARBA" id="ARBA00023125"/>
    </source>
</evidence>
<dbReference type="Gene3D" id="1.20.120.530">
    <property type="entry name" value="GntR ligand-binding domain-like"/>
    <property type="match status" value="1"/>
</dbReference>
<dbReference type="Proteomes" id="UP001151071">
    <property type="component" value="Unassembled WGS sequence"/>
</dbReference>
<dbReference type="SMART" id="SM00895">
    <property type="entry name" value="FCD"/>
    <property type="match status" value="1"/>
</dbReference>
<dbReference type="InterPro" id="IPR000524">
    <property type="entry name" value="Tscrpt_reg_HTH_GntR"/>
</dbReference>
<dbReference type="InterPro" id="IPR036390">
    <property type="entry name" value="WH_DNA-bd_sf"/>
</dbReference>
<organism evidence="5 6">
    <name type="scientific">Brevibacillus thermoruber</name>
    <dbReference type="NCBI Taxonomy" id="33942"/>
    <lineage>
        <taxon>Bacteria</taxon>
        <taxon>Bacillati</taxon>
        <taxon>Bacillota</taxon>
        <taxon>Bacilli</taxon>
        <taxon>Bacillales</taxon>
        <taxon>Paenibacillaceae</taxon>
        <taxon>Brevibacillus</taxon>
    </lineage>
</organism>
<dbReference type="AlphaFoldDB" id="A0A9X3TN89"/>
<dbReference type="EMBL" id="JAPYYP010000003">
    <property type="protein sequence ID" value="MDA5107601.1"/>
    <property type="molecule type" value="Genomic_DNA"/>
</dbReference>
<keyword evidence="1" id="KW-0805">Transcription regulation</keyword>
<protein>
    <submittedName>
        <fullName evidence="5">GntR family transcriptional regulator</fullName>
    </submittedName>
</protein>
<comment type="caution">
    <text evidence="5">The sequence shown here is derived from an EMBL/GenBank/DDBJ whole genome shotgun (WGS) entry which is preliminary data.</text>
</comment>
<dbReference type="SUPFAM" id="SSF48008">
    <property type="entry name" value="GntR ligand-binding domain-like"/>
    <property type="match status" value="1"/>
</dbReference>
<keyword evidence="6" id="KW-1185">Reference proteome</keyword>
<dbReference type="SMART" id="SM00345">
    <property type="entry name" value="HTH_GNTR"/>
    <property type="match status" value="1"/>
</dbReference>
<dbReference type="InterPro" id="IPR036388">
    <property type="entry name" value="WH-like_DNA-bd_sf"/>
</dbReference>
<evidence type="ECO:0000259" key="4">
    <source>
        <dbReference type="PROSITE" id="PS50949"/>
    </source>
</evidence>